<dbReference type="OrthoDB" id="2152029at2759"/>
<dbReference type="AlphaFoldDB" id="A0A2J6S4L4"/>
<reference evidence="3 4" key="1">
    <citation type="submission" date="2016-04" db="EMBL/GenBank/DDBJ databases">
        <title>A degradative enzymes factory behind the ericoid mycorrhizal symbiosis.</title>
        <authorList>
            <consortium name="DOE Joint Genome Institute"/>
            <person name="Martino E."/>
            <person name="Morin E."/>
            <person name="Grelet G."/>
            <person name="Kuo A."/>
            <person name="Kohler A."/>
            <person name="Daghino S."/>
            <person name="Barry K."/>
            <person name="Choi C."/>
            <person name="Cichocki N."/>
            <person name="Clum A."/>
            <person name="Copeland A."/>
            <person name="Hainaut M."/>
            <person name="Haridas S."/>
            <person name="Labutti K."/>
            <person name="Lindquist E."/>
            <person name="Lipzen A."/>
            <person name="Khouja H.-R."/>
            <person name="Murat C."/>
            <person name="Ohm R."/>
            <person name="Olson A."/>
            <person name="Spatafora J."/>
            <person name="Veneault-Fourrey C."/>
            <person name="Henrissat B."/>
            <person name="Grigoriev I."/>
            <person name="Martin F."/>
            <person name="Perotto S."/>
        </authorList>
    </citation>
    <scope>NUCLEOTIDE SEQUENCE [LARGE SCALE GENOMIC DNA]</scope>
    <source>
        <strain evidence="3 4">F</strain>
    </source>
</reference>
<dbReference type="PANTHER" id="PTHR48081:SF31">
    <property type="entry name" value="STERYL ACETYL HYDROLASE MUG81-RELATED"/>
    <property type="match status" value="1"/>
</dbReference>
<dbReference type="Proteomes" id="UP000235786">
    <property type="component" value="Unassembled WGS sequence"/>
</dbReference>
<gene>
    <name evidence="3" type="ORF">L207DRAFT_482157</name>
</gene>
<dbReference type="PANTHER" id="PTHR48081">
    <property type="entry name" value="AB HYDROLASE SUPERFAMILY PROTEIN C4A8.06C"/>
    <property type="match status" value="1"/>
</dbReference>
<organism evidence="3 4">
    <name type="scientific">Hyaloscypha variabilis (strain UAMH 11265 / GT02V1 / F)</name>
    <name type="common">Meliniomyces variabilis</name>
    <dbReference type="NCBI Taxonomy" id="1149755"/>
    <lineage>
        <taxon>Eukaryota</taxon>
        <taxon>Fungi</taxon>
        <taxon>Dikarya</taxon>
        <taxon>Ascomycota</taxon>
        <taxon>Pezizomycotina</taxon>
        <taxon>Leotiomycetes</taxon>
        <taxon>Helotiales</taxon>
        <taxon>Hyaloscyphaceae</taxon>
        <taxon>Hyaloscypha</taxon>
        <taxon>Hyaloscypha variabilis</taxon>
    </lineage>
</organism>
<dbReference type="GO" id="GO:0016787">
    <property type="term" value="F:hydrolase activity"/>
    <property type="evidence" value="ECO:0007669"/>
    <property type="project" value="UniProtKB-KW"/>
</dbReference>
<accession>A0A2J6S4L4</accession>
<dbReference type="Gene3D" id="3.40.50.1820">
    <property type="entry name" value="alpha/beta hydrolase"/>
    <property type="match status" value="1"/>
</dbReference>
<evidence type="ECO:0000313" key="4">
    <source>
        <dbReference type="Proteomes" id="UP000235786"/>
    </source>
</evidence>
<protein>
    <submittedName>
        <fullName evidence="3">Alpha/beta-hydrolase</fullName>
    </submittedName>
</protein>
<evidence type="ECO:0000259" key="2">
    <source>
        <dbReference type="Pfam" id="PF07859"/>
    </source>
</evidence>
<dbReference type="InterPro" id="IPR050300">
    <property type="entry name" value="GDXG_lipolytic_enzyme"/>
</dbReference>
<evidence type="ECO:0000256" key="1">
    <source>
        <dbReference type="ARBA" id="ARBA00022801"/>
    </source>
</evidence>
<dbReference type="InterPro" id="IPR013094">
    <property type="entry name" value="AB_hydrolase_3"/>
</dbReference>
<keyword evidence="4" id="KW-1185">Reference proteome</keyword>
<dbReference type="STRING" id="1149755.A0A2J6S4L4"/>
<keyword evidence="1 3" id="KW-0378">Hydrolase</keyword>
<dbReference type="Pfam" id="PF07859">
    <property type="entry name" value="Abhydrolase_3"/>
    <property type="match status" value="1"/>
</dbReference>
<dbReference type="EMBL" id="KZ613940">
    <property type="protein sequence ID" value="PMD45691.1"/>
    <property type="molecule type" value="Genomic_DNA"/>
</dbReference>
<feature type="domain" description="Alpha/beta hydrolase fold-3" evidence="2">
    <location>
        <begin position="86"/>
        <end position="269"/>
    </location>
</feature>
<dbReference type="SUPFAM" id="SSF53474">
    <property type="entry name" value="alpha/beta-Hydrolases"/>
    <property type="match status" value="1"/>
</dbReference>
<name>A0A2J6S4L4_HYAVF</name>
<dbReference type="InterPro" id="IPR029058">
    <property type="entry name" value="AB_hydrolase_fold"/>
</dbReference>
<proteinExistence type="predicted"/>
<evidence type="ECO:0000313" key="3">
    <source>
        <dbReference type="EMBL" id="PMD45691.1"/>
    </source>
</evidence>
<sequence>MSRFRFLLPPTEDVYTQLCKERNVQPAKVVLDDGTKAYRLGPSSAEILILNFHVPCNICGYVLPGNPEQFKFLWQLQSSMEKEGKNVAVLFLDYDLSPSVTYPRQLQQASAVLSYLVHNLRKHPSNIMLCGDSAGGNLAAALLSHLSHPHPQVPAVLMSSKLRGVGLISPQITFETKTASFNVNSSADLISAKTLSKWGASFIGGLLNDNYTDAIQAPAHWWNNLKVGEILVVVGNDELLLDSTQMFTSRLKEQHGNATQAVIYGEGHNSCNIDAGMGFGNGVMGATVQKWIQARV</sequence>